<dbReference type="Gene3D" id="2.60.40.10">
    <property type="entry name" value="Immunoglobulins"/>
    <property type="match status" value="1"/>
</dbReference>
<dbReference type="InterPro" id="IPR011013">
    <property type="entry name" value="Gal_mutarotase_sf_dom"/>
</dbReference>
<dbReference type="EC" id="3.2.1.23" evidence="2"/>
<dbReference type="Proteomes" id="UP000255093">
    <property type="component" value="Unassembled WGS sequence"/>
</dbReference>
<dbReference type="InterPro" id="IPR006103">
    <property type="entry name" value="Glyco_hydro_2_cat"/>
</dbReference>
<dbReference type="InterPro" id="IPR014718">
    <property type="entry name" value="GH-type_carb-bd"/>
</dbReference>
<dbReference type="AlphaFoldDB" id="A0A376PZ34"/>
<dbReference type="InterPro" id="IPR050347">
    <property type="entry name" value="Bact_Beta-galactosidase"/>
</dbReference>
<dbReference type="GO" id="GO:0005990">
    <property type="term" value="P:lactose catabolic process"/>
    <property type="evidence" value="ECO:0007669"/>
    <property type="project" value="TreeGrafter"/>
</dbReference>
<comment type="catalytic activity">
    <reaction evidence="1">
        <text>Hydrolysis of terminal non-reducing beta-D-galactose residues in beta-D-galactosides.</text>
        <dbReference type="EC" id="3.2.1.23"/>
    </reaction>
</comment>
<keyword evidence="3 6" id="KW-0378">Hydrolase</keyword>
<sequence length="494" mass="56082">MRPLILCEYAHAMGNSLGGFAKYWQAFRQYPRLQGGFVWDWVDQSLIKYDANGNPWSAYGGDFGDTPNDRQFCMNGLVFADRTPHPALTEAKHQQQFFQFRLSGRTIEVTSEYLFRHSDNELLHWSVALDGKPLASGEVPLDVAPQDKQLIELPELPQPESAGQLWLTVHVVQPNATAWSEAGHISAWQQWRLTENLSVTLPSAPHAIPQLTTSETDFCIELGNKRWQFNRQSGFLSQMWIGDEKQLLTPLRDQFTRAPLDNDIGVSEATRIDPNAWVERWKAAGHYQAKAALLQCTADTLADAVLITTAHAWQHQGKTLFISRKTYRIDGHGEMVINVDVAVASDTPHPARIGLTCQLAQVAERVNWLGLGPQENYPDRLTAACFDRWDLPLSDMYTPYVFPSENGLRCGTRELNYGPHQWRGDFQFNISRYSQQQLMETSHRHLLHAEEGTWLNIDGFHMGIGGDDSWSPSVSAEFQLSAGRYHYQLVWCQK</sequence>
<dbReference type="GO" id="GO:0004565">
    <property type="term" value="F:beta-galactosidase activity"/>
    <property type="evidence" value="ECO:0007669"/>
    <property type="project" value="UniProtKB-EC"/>
</dbReference>
<accession>A0A376PZ34</accession>
<dbReference type="Gene3D" id="3.20.20.80">
    <property type="entry name" value="Glycosidases"/>
    <property type="match status" value="1"/>
</dbReference>
<keyword evidence="4 6" id="KW-0326">Glycosidase</keyword>
<dbReference type="SUPFAM" id="SSF74650">
    <property type="entry name" value="Galactose mutarotase-like"/>
    <property type="match status" value="1"/>
</dbReference>
<evidence type="ECO:0000259" key="5">
    <source>
        <dbReference type="SMART" id="SM01038"/>
    </source>
</evidence>
<dbReference type="GO" id="GO:0030246">
    <property type="term" value="F:carbohydrate binding"/>
    <property type="evidence" value="ECO:0007669"/>
    <property type="project" value="InterPro"/>
</dbReference>
<dbReference type="EMBL" id="UGBW01000003">
    <property type="protein sequence ID" value="STH83960.1"/>
    <property type="molecule type" value="Genomic_DNA"/>
</dbReference>
<dbReference type="PANTHER" id="PTHR46323">
    <property type="entry name" value="BETA-GALACTOSIDASE"/>
    <property type="match status" value="1"/>
</dbReference>
<dbReference type="FunFam" id="2.70.98.10:FF:000006">
    <property type="entry name" value="Beta-galactosidase"/>
    <property type="match status" value="1"/>
</dbReference>
<dbReference type="Gene3D" id="2.70.98.10">
    <property type="match status" value="1"/>
</dbReference>
<name>A0A376PZ34_ECOLX</name>
<dbReference type="Pfam" id="PF16353">
    <property type="entry name" value="LacZ_4"/>
    <property type="match status" value="1"/>
</dbReference>
<organism evidence="6 7">
    <name type="scientific">Escherichia coli</name>
    <dbReference type="NCBI Taxonomy" id="562"/>
    <lineage>
        <taxon>Bacteria</taxon>
        <taxon>Pseudomonadati</taxon>
        <taxon>Pseudomonadota</taxon>
        <taxon>Gammaproteobacteria</taxon>
        <taxon>Enterobacterales</taxon>
        <taxon>Enterobacteriaceae</taxon>
        <taxon>Escherichia</taxon>
    </lineage>
</organism>
<dbReference type="SUPFAM" id="SSF51445">
    <property type="entry name" value="(Trans)glycosidases"/>
    <property type="match status" value="1"/>
</dbReference>
<gene>
    <name evidence="6" type="primary">lacZ_2</name>
    <name evidence="6" type="ORF">NCTC8621_04015</name>
</gene>
<evidence type="ECO:0000256" key="1">
    <source>
        <dbReference type="ARBA" id="ARBA00001412"/>
    </source>
</evidence>
<evidence type="ECO:0000256" key="2">
    <source>
        <dbReference type="ARBA" id="ARBA00012756"/>
    </source>
</evidence>
<dbReference type="PANTHER" id="PTHR46323:SF2">
    <property type="entry name" value="BETA-GALACTOSIDASE"/>
    <property type="match status" value="1"/>
</dbReference>
<reference evidence="6 7" key="1">
    <citation type="submission" date="2018-06" db="EMBL/GenBank/DDBJ databases">
        <authorList>
            <consortium name="Pathogen Informatics"/>
            <person name="Doyle S."/>
        </authorList>
    </citation>
    <scope>NUCLEOTIDE SEQUENCE [LARGE SCALE GENOMIC DNA]</scope>
    <source>
        <strain evidence="6 7">NCTC8621</strain>
    </source>
</reference>
<feature type="domain" description="Beta galactosidase small chain/" evidence="5">
    <location>
        <begin position="219"/>
        <end position="492"/>
    </location>
</feature>
<dbReference type="SUPFAM" id="SSF49303">
    <property type="entry name" value="beta-Galactosidase/glucuronidase domain"/>
    <property type="match status" value="1"/>
</dbReference>
<evidence type="ECO:0000256" key="4">
    <source>
        <dbReference type="ARBA" id="ARBA00023295"/>
    </source>
</evidence>
<dbReference type="Pfam" id="PF02929">
    <property type="entry name" value="Bgal_small_N"/>
    <property type="match status" value="1"/>
</dbReference>
<dbReference type="InterPro" id="IPR017853">
    <property type="entry name" value="GH"/>
</dbReference>
<dbReference type="InterPro" id="IPR013783">
    <property type="entry name" value="Ig-like_fold"/>
</dbReference>
<evidence type="ECO:0000313" key="6">
    <source>
        <dbReference type="EMBL" id="STH83960.1"/>
    </source>
</evidence>
<dbReference type="InterPro" id="IPR032312">
    <property type="entry name" value="LacZ_4"/>
</dbReference>
<dbReference type="GO" id="GO:0009341">
    <property type="term" value="C:beta-galactosidase complex"/>
    <property type="evidence" value="ECO:0007669"/>
    <property type="project" value="InterPro"/>
</dbReference>
<proteinExistence type="predicted"/>
<dbReference type="Pfam" id="PF02836">
    <property type="entry name" value="Glyco_hydro_2_C"/>
    <property type="match status" value="1"/>
</dbReference>
<evidence type="ECO:0000313" key="7">
    <source>
        <dbReference type="Proteomes" id="UP000255093"/>
    </source>
</evidence>
<protein>
    <recommendedName>
        <fullName evidence="2">beta-galactosidase</fullName>
        <ecNumber evidence="2">3.2.1.23</ecNumber>
    </recommendedName>
</protein>
<evidence type="ECO:0000256" key="3">
    <source>
        <dbReference type="ARBA" id="ARBA00022801"/>
    </source>
</evidence>
<dbReference type="InterPro" id="IPR004199">
    <property type="entry name" value="B-gal_small/dom_5"/>
</dbReference>
<dbReference type="InterPro" id="IPR036156">
    <property type="entry name" value="Beta-gal/glucu_dom_sf"/>
</dbReference>
<dbReference type="SMART" id="SM01038">
    <property type="entry name" value="Bgal_small_N"/>
    <property type="match status" value="1"/>
</dbReference>
<dbReference type="FunFam" id="2.60.40.10:FF:000850">
    <property type="entry name" value="Beta-galactosidase"/>
    <property type="match status" value="1"/>
</dbReference>